<dbReference type="Proteomes" id="UP000284531">
    <property type="component" value="Unassembled WGS sequence"/>
</dbReference>
<protein>
    <submittedName>
        <fullName evidence="2">Uncharacterized protein</fullName>
    </submittedName>
</protein>
<keyword evidence="1" id="KW-0175">Coiled coil</keyword>
<reference evidence="2 3" key="1">
    <citation type="submission" date="2018-09" db="EMBL/GenBank/DDBJ databases">
        <title>Genomic Encyclopedia of Archaeal and Bacterial Type Strains, Phase II (KMG-II): from individual species to whole genera.</title>
        <authorList>
            <person name="Goeker M."/>
        </authorList>
    </citation>
    <scope>NUCLEOTIDE SEQUENCE [LARGE SCALE GENOMIC DNA]</scope>
    <source>
        <strain evidence="2 3">DSM 21950</strain>
    </source>
</reference>
<sequence length="155" mass="18030">MKKGEVLQLEQALQAVGNLRGVKFAYAVSKNMRTVKNECDDIRKSIEPSKEWQEVEKQQREINLEYCKKDNEGSPVPSAQGQFIILPEHKDAHKKKMDALKEEKKELFEIREKQIEDYNKSLDDEVEIKLHKINQDDIPEDITASQLEGIFDMVE</sequence>
<proteinExistence type="predicted"/>
<dbReference type="RefSeq" id="WP_120240180.1">
    <property type="nucleotide sequence ID" value="NZ_RAPQ01000009.1"/>
</dbReference>
<evidence type="ECO:0000256" key="1">
    <source>
        <dbReference type="SAM" id="Coils"/>
    </source>
</evidence>
<keyword evidence="3" id="KW-1185">Reference proteome</keyword>
<evidence type="ECO:0000313" key="2">
    <source>
        <dbReference type="EMBL" id="RKE02300.1"/>
    </source>
</evidence>
<gene>
    <name evidence="2" type="ORF">BXY64_2388</name>
</gene>
<evidence type="ECO:0000313" key="3">
    <source>
        <dbReference type="Proteomes" id="UP000284531"/>
    </source>
</evidence>
<accession>A0A419X3W2</accession>
<dbReference type="EMBL" id="RAPQ01000009">
    <property type="protein sequence ID" value="RKE02300.1"/>
    <property type="molecule type" value="Genomic_DNA"/>
</dbReference>
<feature type="coiled-coil region" evidence="1">
    <location>
        <begin position="90"/>
        <end position="117"/>
    </location>
</feature>
<name>A0A419X3W2_9BACT</name>
<comment type="caution">
    <text evidence="2">The sequence shown here is derived from an EMBL/GenBank/DDBJ whole genome shotgun (WGS) entry which is preliminary data.</text>
</comment>
<organism evidence="2 3">
    <name type="scientific">Marinifilum flexuosum</name>
    <dbReference type="NCBI Taxonomy" id="1117708"/>
    <lineage>
        <taxon>Bacteria</taxon>
        <taxon>Pseudomonadati</taxon>
        <taxon>Bacteroidota</taxon>
        <taxon>Bacteroidia</taxon>
        <taxon>Marinilabiliales</taxon>
        <taxon>Marinifilaceae</taxon>
    </lineage>
</organism>
<dbReference type="AlphaFoldDB" id="A0A419X3W2"/>